<evidence type="ECO:0000313" key="1">
    <source>
        <dbReference type="EMBL" id="MET3864242.1"/>
    </source>
</evidence>
<proteinExistence type="predicted"/>
<sequence>MTGRAAVLSGLSAMIRFGRSGIARFDQIVWRPHPGEICGLTPLRVAMAGTSGRPVGEPSLEIGAR</sequence>
<evidence type="ECO:0000313" key="2">
    <source>
        <dbReference type="Proteomes" id="UP001549119"/>
    </source>
</evidence>
<protein>
    <submittedName>
        <fullName evidence="1">Uncharacterized protein</fullName>
    </submittedName>
</protein>
<accession>A0ABV2NCM9</accession>
<organism evidence="1 2">
    <name type="scientific">Methylobacterium radiotolerans</name>
    <dbReference type="NCBI Taxonomy" id="31998"/>
    <lineage>
        <taxon>Bacteria</taxon>
        <taxon>Pseudomonadati</taxon>
        <taxon>Pseudomonadota</taxon>
        <taxon>Alphaproteobacteria</taxon>
        <taxon>Hyphomicrobiales</taxon>
        <taxon>Methylobacteriaceae</taxon>
        <taxon>Methylobacterium</taxon>
    </lineage>
</organism>
<dbReference type="RefSeq" id="WP_024827748.1">
    <property type="nucleotide sequence ID" value="NZ_JBEPNV010000001.1"/>
</dbReference>
<name>A0ABV2NCM9_9HYPH</name>
<keyword evidence="2" id="KW-1185">Reference proteome</keyword>
<dbReference type="Proteomes" id="UP001549119">
    <property type="component" value="Unassembled WGS sequence"/>
</dbReference>
<comment type="caution">
    <text evidence="1">The sequence shown here is derived from an EMBL/GenBank/DDBJ whole genome shotgun (WGS) entry which is preliminary data.</text>
</comment>
<reference evidence="1 2" key="1">
    <citation type="submission" date="2024-06" db="EMBL/GenBank/DDBJ databases">
        <title>Genomics of switchgrass bacterial isolates.</title>
        <authorList>
            <person name="Shade A."/>
        </authorList>
    </citation>
    <scope>NUCLEOTIDE SEQUENCE [LARGE SCALE GENOMIC DNA]</scope>
    <source>
        <strain evidence="1 2">PvP084</strain>
    </source>
</reference>
<dbReference type="EMBL" id="JBEPNW010000002">
    <property type="protein sequence ID" value="MET3864242.1"/>
    <property type="molecule type" value="Genomic_DNA"/>
</dbReference>
<gene>
    <name evidence="1" type="ORF">ABIC20_001551</name>
</gene>